<dbReference type="InterPro" id="IPR003835">
    <property type="entry name" value="Glyco_trans_19"/>
</dbReference>
<evidence type="ECO:0000256" key="11">
    <source>
        <dbReference type="NCBIfam" id="TIGR00215"/>
    </source>
</evidence>
<keyword evidence="13" id="KW-1185">Reference proteome</keyword>
<evidence type="ECO:0000256" key="7">
    <source>
        <dbReference type="ARBA" id="ARBA00022676"/>
    </source>
</evidence>
<evidence type="ECO:0000256" key="6">
    <source>
        <dbReference type="ARBA" id="ARBA00022556"/>
    </source>
</evidence>
<evidence type="ECO:0000313" key="12">
    <source>
        <dbReference type="EMBL" id="RFB05716.1"/>
    </source>
</evidence>
<name>A0A371RJX0_9PROT</name>
<dbReference type="AlphaFoldDB" id="A0A371RJX0"/>
<evidence type="ECO:0000256" key="4">
    <source>
        <dbReference type="ARBA" id="ARBA00020902"/>
    </source>
</evidence>
<dbReference type="EMBL" id="QUQO01000001">
    <property type="protein sequence ID" value="RFB05716.1"/>
    <property type="molecule type" value="Genomic_DNA"/>
</dbReference>
<reference evidence="12 13" key="1">
    <citation type="submission" date="2018-08" db="EMBL/GenBank/DDBJ databases">
        <title>Parvularcula sp. SM1705, isolated from surface water of the South Sea China.</title>
        <authorList>
            <person name="Sun L."/>
        </authorList>
    </citation>
    <scope>NUCLEOTIDE SEQUENCE [LARGE SCALE GENOMIC DNA]</scope>
    <source>
        <strain evidence="12 13">SM1705</strain>
    </source>
</reference>
<organism evidence="12 13">
    <name type="scientific">Parvularcula marina</name>
    <dbReference type="NCBI Taxonomy" id="2292771"/>
    <lineage>
        <taxon>Bacteria</taxon>
        <taxon>Pseudomonadati</taxon>
        <taxon>Pseudomonadota</taxon>
        <taxon>Alphaproteobacteria</taxon>
        <taxon>Parvularculales</taxon>
        <taxon>Parvularculaceae</taxon>
        <taxon>Parvularcula</taxon>
    </lineage>
</organism>
<dbReference type="PANTHER" id="PTHR30372:SF4">
    <property type="entry name" value="LIPID-A-DISACCHARIDE SYNTHASE, MITOCHONDRIAL-RELATED"/>
    <property type="match status" value="1"/>
</dbReference>
<dbReference type="InParanoid" id="A0A371RJX0"/>
<accession>A0A371RJX0</accession>
<dbReference type="Gene3D" id="3.40.50.2000">
    <property type="entry name" value="Glycogen Phosphorylase B"/>
    <property type="match status" value="1"/>
</dbReference>
<comment type="similarity">
    <text evidence="2">Belongs to the LpxB family.</text>
</comment>
<evidence type="ECO:0000256" key="2">
    <source>
        <dbReference type="ARBA" id="ARBA00007868"/>
    </source>
</evidence>
<comment type="catalytic activity">
    <reaction evidence="10">
        <text>a lipid X + a UDP-2-N,3-O-bis[(3R)-3-hydroxyacyl]-alpha-D-glucosamine = a lipid A disaccharide + UDP + H(+)</text>
        <dbReference type="Rhea" id="RHEA:67828"/>
        <dbReference type="ChEBI" id="CHEBI:15378"/>
        <dbReference type="ChEBI" id="CHEBI:58223"/>
        <dbReference type="ChEBI" id="CHEBI:137748"/>
        <dbReference type="ChEBI" id="CHEBI:176338"/>
        <dbReference type="ChEBI" id="CHEBI:176343"/>
        <dbReference type="EC" id="2.4.1.182"/>
    </reaction>
</comment>
<protein>
    <recommendedName>
        <fullName evidence="4 11">Lipid-A-disaccharide synthase</fullName>
        <ecNumber evidence="3 11">2.4.1.182</ecNumber>
    </recommendedName>
</protein>
<evidence type="ECO:0000256" key="3">
    <source>
        <dbReference type="ARBA" id="ARBA00012687"/>
    </source>
</evidence>
<dbReference type="OrthoDB" id="9801642at2"/>
<dbReference type="RefSeq" id="WP_116392349.1">
    <property type="nucleotide sequence ID" value="NZ_QUQO01000001.1"/>
</dbReference>
<dbReference type="FunCoup" id="A0A371RJX0">
    <property type="interactions" value="289"/>
</dbReference>
<dbReference type="PANTHER" id="PTHR30372">
    <property type="entry name" value="LIPID-A-DISACCHARIDE SYNTHASE"/>
    <property type="match status" value="1"/>
</dbReference>
<evidence type="ECO:0000256" key="9">
    <source>
        <dbReference type="ARBA" id="ARBA00023098"/>
    </source>
</evidence>
<keyword evidence="8 12" id="KW-0808">Transferase</keyword>
<dbReference type="GO" id="GO:0016020">
    <property type="term" value="C:membrane"/>
    <property type="evidence" value="ECO:0007669"/>
    <property type="project" value="GOC"/>
</dbReference>
<comment type="function">
    <text evidence="1">Condensation of UDP-2,3-diacylglucosamine and 2,3-diacylglucosamine-1-phosphate to form lipid A disaccharide, a precursor of lipid A, a phosphorylated glycolipid that anchors the lipopolysaccharide to the outer membrane of the cell.</text>
</comment>
<gene>
    <name evidence="12" type="primary">lpxB</name>
    <name evidence="12" type="ORF">DX908_10825</name>
</gene>
<dbReference type="GO" id="GO:0008915">
    <property type="term" value="F:lipid-A-disaccharide synthase activity"/>
    <property type="evidence" value="ECO:0007669"/>
    <property type="project" value="UniProtKB-UniRule"/>
</dbReference>
<dbReference type="SUPFAM" id="SSF53756">
    <property type="entry name" value="UDP-Glycosyltransferase/glycogen phosphorylase"/>
    <property type="match status" value="1"/>
</dbReference>
<keyword evidence="7 12" id="KW-0328">Glycosyltransferase</keyword>
<dbReference type="Pfam" id="PF02684">
    <property type="entry name" value="LpxB"/>
    <property type="match status" value="1"/>
</dbReference>
<keyword evidence="6" id="KW-0441">Lipid A biosynthesis</keyword>
<dbReference type="EC" id="2.4.1.182" evidence="3 11"/>
<keyword evidence="9" id="KW-0443">Lipid metabolism</keyword>
<evidence type="ECO:0000256" key="1">
    <source>
        <dbReference type="ARBA" id="ARBA00002056"/>
    </source>
</evidence>
<comment type="caution">
    <text evidence="12">The sequence shown here is derived from an EMBL/GenBank/DDBJ whole genome shotgun (WGS) entry which is preliminary data.</text>
</comment>
<evidence type="ECO:0000256" key="8">
    <source>
        <dbReference type="ARBA" id="ARBA00022679"/>
    </source>
</evidence>
<dbReference type="GO" id="GO:0005543">
    <property type="term" value="F:phospholipid binding"/>
    <property type="evidence" value="ECO:0007669"/>
    <property type="project" value="TreeGrafter"/>
</dbReference>
<dbReference type="Proteomes" id="UP000264589">
    <property type="component" value="Unassembled WGS sequence"/>
</dbReference>
<evidence type="ECO:0000313" key="13">
    <source>
        <dbReference type="Proteomes" id="UP000264589"/>
    </source>
</evidence>
<proteinExistence type="inferred from homology"/>
<keyword evidence="5" id="KW-0444">Lipid biosynthesis</keyword>
<dbReference type="GO" id="GO:0009245">
    <property type="term" value="P:lipid A biosynthetic process"/>
    <property type="evidence" value="ECO:0007669"/>
    <property type="project" value="UniProtKB-UniRule"/>
</dbReference>
<sequence>MTAPRLLLAAVEPSADALGASLIRALKTLIPEIELTGCGGPLMAAEGFESRFDTSAFSVMGFTDVARVLPEAWRRSRELAAICEKEKIDIAVFVDGWSFSRLGAKRIRKRSPGTKIVKFGAPQVWASRPQRTEFVRDHFDLVLTLLPFEPPYFEEVGTKAVFVGNPNFEAVSQVPRSGPSFRARHDIGPSPLLAVLPGSRKGEVTRLLIPFADAVTVAAEEIPGLKVVIPAAPAVEEIVKASADQWPVKPIIISADDRFDAFEAADVAIAASGTVTTELALCNTPMVVGYKVDALTAYWAKKVLVTEYVSILNVFAKEAIIPERLQDDCTPEQLGADIVRLFRDEEARRLQLSAFRRLLPELVGQGDSASRAAVEILRLTNTEDPVDLDSSAEGQ</sequence>
<evidence type="ECO:0000256" key="10">
    <source>
        <dbReference type="ARBA" id="ARBA00048975"/>
    </source>
</evidence>
<evidence type="ECO:0000256" key="5">
    <source>
        <dbReference type="ARBA" id="ARBA00022516"/>
    </source>
</evidence>
<dbReference type="NCBIfam" id="TIGR00215">
    <property type="entry name" value="lpxB"/>
    <property type="match status" value="1"/>
</dbReference>